<dbReference type="Pfam" id="PF15125">
    <property type="entry name" value="TMEM238"/>
    <property type="match status" value="1"/>
</dbReference>
<dbReference type="Proteomes" id="UP001190640">
    <property type="component" value="Chromosome 12"/>
</dbReference>
<evidence type="ECO:0000313" key="2">
    <source>
        <dbReference type="Proteomes" id="UP001190640"/>
    </source>
</evidence>
<dbReference type="PANTHER" id="PTHR28613">
    <property type="entry name" value="SI:CH211-232M10.4-RELATED"/>
    <property type="match status" value="1"/>
</dbReference>
<evidence type="ECO:0000256" key="1">
    <source>
        <dbReference type="SAM" id="Phobius"/>
    </source>
</evidence>
<feature type="transmembrane region" description="Helical" evidence="1">
    <location>
        <begin position="22"/>
        <end position="44"/>
    </location>
</feature>
<feature type="transmembrane region" description="Helical" evidence="1">
    <location>
        <begin position="51"/>
        <end position="72"/>
    </location>
</feature>
<keyword evidence="1" id="KW-0472">Membrane</keyword>
<proteinExistence type="predicted"/>
<dbReference type="InterPro" id="IPR029365">
    <property type="entry name" value="TMEM238"/>
</dbReference>
<keyword evidence="1" id="KW-0812">Transmembrane</keyword>
<dbReference type="AlphaFoldDB" id="A0AA97LCI9"/>
<protein>
    <submittedName>
        <fullName evidence="3 4">Transmembrane protein 238-like</fullName>
    </submittedName>
</protein>
<sequence length="143" mass="14734">MPAAACPGPADPKGGRLGRCAASFWLALAFDAVGLSALLSGVFADVAFADLLIYGGGIGVFLSLAWWVFWYVGNLEVPPAELQDDVGLRPPPARPDGGRGAVSVRVRAFSRRLSAALCRPQGSAAGGRVVCSAAALELELQPV</sequence>
<dbReference type="KEGG" id="emc:129340178"/>
<dbReference type="GeneID" id="129340178"/>
<reference evidence="3 4" key="1">
    <citation type="submission" date="2025-04" db="UniProtKB">
        <authorList>
            <consortium name="RefSeq"/>
        </authorList>
    </citation>
    <scope>IDENTIFICATION</scope>
    <source>
        <tissue evidence="3 4">Blood</tissue>
    </source>
</reference>
<dbReference type="PANTHER" id="PTHR28613:SF9">
    <property type="entry name" value="TRANSMEMBRANE PROTEIN 238"/>
    <property type="match status" value="1"/>
</dbReference>
<name>A0AA97LCI9_EUBMA</name>
<evidence type="ECO:0000313" key="3">
    <source>
        <dbReference type="RefSeq" id="XP_054850772.1"/>
    </source>
</evidence>
<gene>
    <name evidence="3 4" type="primary">LOC129340178</name>
</gene>
<keyword evidence="2" id="KW-1185">Reference proteome</keyword>
<keyword evidence="1" id="KW-1133">Transmembrane helix</keyword>
<organism evidence="2 4">
    <name type="scientific">Eublepharis macularius</name>
    <name type="common">Leopard gecko</name>
    <name type="synonym">Cyrtodactylus macularius</name>
    <dbReference type="NCBI Taxonomy" id="481883"/>
    <lineage>
        <taxon>Eukaryota</taxon>
        <taxon>Metazoa</taxon>
        <taxon>Chordata</taxon>
        <taxon>Craniata</taxon>
        <taxon>Vertebrata</taxon>
        <taxon>Euteleostomi</taxon>
        <taxon>Lepidosauria</taxon>
        <taxon>Squamata</taxon>
        <taxon>Bifurcata</taxon>
        <taxon>Gekkota</taxon>
        <taxon>Eublepharidae</taxon>
        <taxon>Eublepharinae</taxon>
        <taxon>Eublepharis</taxon>
    </lineage>
</organism>
<dbReference type="RefSeq" id="XP_054850773.1">
    <property type="nucleotide sequence ID" value="XM_054994798.1"/>
</dbReference>
<evidence type="ECO:0000313" key="4">
    <source>
        <dbReference type="RefSeq" id="XP_054850773.1"/>
    </source>
</evidence>
<dbReference type="RefSeq" id="XP_054850772.1">
    <property type="nucleotide sequence ID" value="XM_054994797.1"/>
</dbReference>
<accession>A0AA97LCI9</accession>